<dbReference type="InterPro" id="IPR032787">
    <property type="entry name" value="Prok-E2_D"/>
</dbReference>
<organism evidence="1">
    <name type="scientific">uncultured Caudovirales phage</name>
    <dbReference type="NCBI Taxonomy" id="2100421"/>
    <lineage>
        <taxon>Viruses</taxon>
        <taxon>Duplodnaviria</taxon>
        <taxon>Heunggongvirae</taxon>
        <taxon>Uroviricota</taxon>
        <taxon>Caudoviricetes</taxon>
        <taxon>Peduoviridae</taxon>
        <taxon>Maltschvirus</taxon>
        <taxon>Maltschvirus maltsch</taxon>
    </lineage>
</organism>
<gene>
    <name evidence="1" type="ORF">UFOVP74_7</name>
</gene>
<reference evidence="1" key="1">
    <citation type="submission" date="2020-04" db="EMBL/GenBank/DDBJ databases">
        <authorList>
            <person name="Chiriac C."/>
            <person name="Salcher M."/>
            <person name="Ghai R."/>
            <person name="Kavagutti S V."/>
        </authorList>
    </citation>
    <scope>NUCLEOTIDE SEQUENCE</scope>
</reference>
<protein>
    <submittedName>
        <fullName evidence="1">PRTRC_B, PRTRC system protein B</fullName>
    </submittedName>
</protein>
<evidence type="ECO:0000313" key="1">
    <source>
        <dbReference type="EMBL" id="CAB4126436.1"/>
    </source>
</evidence>
<dbReference type="Pfam" id="PF14460">
    <property type="entry name" value="Prok-E2_D"/>
    <property type="match status" value="1"/>
</dbReference>
<dbReference type="EMBL" id="LR796196">
    <property type="protein sequence ID" value="CAB4126436.1"/>
    <property type="molecule type" value="Genomic_DNA"/>
</dbReference>
<sequence>MSKLTQKLLDTFKPVMAVTVYSSDHCGYYLESHHIDDSGRICEGKPLKQETIQEIVDLFADKDQRAVEITGMIPDNLLHASVVDRSIHLMWYRPEEKRSIYFAEGLNLTDGMAWVPATLYVAEGKNTLKVYALYSNERPTAETLLYKAPYYNVFDDHRVCLGNAKVELPKKKTYENMIEYWERMFWMSVNSHLNGENPTKTNLNMIWQRLLADDTVKWSQLDELVPLNKKLKTLID</sequence>
<accession>A0A6J5KZQ4</accession>
<proteinExistence type="predicted"/>
<name>A0A6J5KZQ4_9CAUD</name>